<dbReference type="AlphaFoldDB" id="A0A1A9Z3X9"/>
<dbReference type="VEuPathDB" id="VectorBase:GPAI003103"/>
<dbReference type="EnsemblMetazoa" id="GPAI003103-RA">
    <property type="protein sequence ID" value="GPAI003103-PA"/>
    <property type="gene ID" value="GPAI003103"/>
</dbReference>
<dbReference type="Proteomes" id="UP000092445">
    <property type="component" value="Unassembled WGS sequence"/>
</dbReference>
<proteinExistence type="predicted"/>
<evidence type="ECO:0000313" key="2">
    <source>
        <dbReference type="Proteomes" id="UP000092445"/>
    </source>
</evidence>
<keyword evidence="2" id="KW-1185">Reference proteome</keyword>
<evidence type="ECO:0000313" key="1">
    <source>
        <dbReference type="EnsemblMetazoa" id="GPAI003103-PA"/>
    </source>
</evidence>
<reference evidence="1" key="2">
    <citation type="submission" date="2020-05" db="UniProtKB">
        <authorList>
            <consortium name="EnsemblMetazoa"/>
        </authorList>
    </citation>
    <scope>IDENTIFICATION</scope>
    <source>
        <strain evidence="1">IAEA</strain>
    </source>
</reference>
<reference evidence="2" key="1">
    <citation type="submission" date="2014-03" db="EMBL/GenBank/DDBJ databases">
        <authorList>
            <person name="Aksoy S."/>
            <person name="Warren W."/>
            <person name="Wilson R.K."/>
        </authorList>
    </citation>
    <scope>NUCLEOTIDE SEQUENCE [LARGE SCALE GENOMIC DNA]</scope>
    <source>
        <strain evidence="2">IAEA</strain>
    </source>
</reference>
<accession>A0A1A9Z3X9</accession>
<sequence>MRRPLLSYKICEDLVFELRSRVEPATVELLSLAVVGVNVSLDSVGRFLPPVFAVDLPLQVFVTSRPAVTNGADPLFFFTDAGRPVRECKSCKLPVELQLLLSTLRLRCGVTSGENVMGKDFGPLLHASNAADFFRISMRRRGLGDIERRAKFGETELGCSLSITLSPVSQHDQQISLRSRAENFDKEKVAEMSLTVNIEGGTNASVYLIRKLDKEDILAAIPSISTAYYERCKVYQSSCLCCSTRLELWPKPHGLPLKY</sequence>
<organism evidence="1 2">
    <name type="scientific">Glossina pallidipes</name>
    <name type="common">Tsetse fly</name>
    <dbReference type="NCBI Taxonomy" id="7398"/>
    <lineage>
        <taxon>Eukaryota</taxon>
        <taxon>Metazoa</taxon>
        <taxon>Ecdysozoa</taxon>
        <taxon>Arthropoda</taxon>
        <taxon>Hexapoda</taxon>
        <taxon>Insecta</taxon>
        <taxon>Pterygota</taxon>
        <taxon>Neoptera</taxon>
        <taxon>Endopterygota</taxon>
        <taxon>Diptera</taxon>
        <taxon>Brachycera</taxon>
        <taxon>Muscomorpha</taxon>
        <taxon>Hippoboscoidea</taxon>
        <taxon>Glossinidae</taxon>
        <taxon>Glossina</taxon>
    </lineage>
</organism>
<name>A0A1A9Z3X9_GLOPL</name>
<protein>
    <submittedName>
        <fullName evidence="1">Uncharacterized protein</fullName>
    </submittedName>
</protein>